<evidence type="ECO:0000313" key="3">
    <source>
        <dbReference type="Proteomes" id="UP000182121"/>
    </source>
</evidence>
<evidence type="ECO:0000256" key="1">
    <source>
        <dbReference type="SAM" id="SignalP"/>
    </source>
</evidence>
<dbReference type="PANTHER" id="PTHR43649">
    <property type="entry name" value="ARABINOSE-BINDING PROTEIN-RELATED"/>
    <property type="match status" value="1"/>
</dbReference>
<dbReference type="InterPro" id="IPR006059">
    <property type="entry name" value="SBP"/>
</dbReference>
<evidence type="ECO:0000313" key="2">
    <source>
        <dbReference type="EMBL" id="SEU08225.1"/>
    </source>
</evidence>
<comment type="caution">
    <text evidence="2">The sequence shown here is derived from an EMBL/GenBank/DDBJ whole genome shotgun (WGS) entry which is preliminary data.</text>
</comment>
<reference evidence="2 3" key="1">
    <citation type="submission" date="2016-10" db="EMBL/GenBank/DDBJ databases">
        <authorList>
            <person name="Varghese N."/>
            <person name="Submissions S."/>
        </authorList>
    </citation>
    <scope>NUCLEOTIDE SEQUENCE [LARGE SCALE GENOMIC DNA]</scope>
    <source>
        <strain evidence="2 3">NLAE-zl-C196</strain>
    </source>
</reference>
<name>A0A1I0JDR0_9FIRM</name>
<dbReference type="Proteomes" id="UP000182121">
    <property type="component" value="Unassembled WGS sequence"/>
</dbReference>
<feature type="signal peptide" evidence="1">
    <location>
        <begin position="1"/>
        <end position="20"/>
    </location>
</feature>
<dbReference type="EMBL" id="FOIO01000055">
    <property type="protein sequence ID" value="SEU08225.1"/>
    <property type="molecule type" value="Genomic_DNA"/>
</dbReference>
<dbReference type="PANTHER" id="PTHR43649:SF12">
    <property type="entry name" value="DIACETYLCHITOBIOSE BINDING PROTEIN DASA"/>
    <property type="match status" value="1"/>
</dbReference>
<protein>
    <submittedName>
        <fullName evidence="2">Carbohydrate ABC transporter substrate-binding protein, CUT1 family</fullName>
    </submittedName>
</protein>
<keyword evidence="1" id="KW-0732">Signal</keyword>
<dbReference type="AlphaFoldDB" id="A0A1I0JDR0"/>
<proteinExistence type="predicted"/>
<dbReference type="RefSeq" id="WP_074663895.1">
    <property type="nucleotide sequence ID" value="NZ_FOIO01000055.1"/>
</dbReference>
<sequence length="435" mass="48266">MKRKKAALFAALIGAAAIFGMTGCGKKGTEELVSKDTSAESTGDKVKLTFLRVGTEPERKAYWEETVANFMEPNPRIEIEYQECGYGDDFETKLNTGFASGTAPDVINFTMASMGTRVPLGQYACLDEYVNNWEGKDDFMKNALNLGSVNGSVYGLAVFPDPRILIYNKELFEEAGLDPNIPPTNWEELMEYHKKLVKKEGGNVVQTGFGIPASGSNMQHYLSVFIEQNGVKNLVDEDNDTVLCNSPESIEAAKFLKSIADEGIIRWDSSNSDQNPFSSGLAAMTLGNITDFYNWNQGTVAGKIAMAAPLMNKKQATFCGMSFMFMSGETPHKEEVWKFIEYISSSEQMWKRYEDLGVTPMRESLKEKYVAENPESNQVIYDSIDCGTGSPKVAYANSVYNAVNDAMERIMYDVEDPATSLNKAAEEIQKEIDNQ</sequence>
<gene>
    <name evidence="2" type="ORF">SAMN05216521_105523</name>
</gene>
<dbReference type="InterPro" id="IPR050490">
    <property type="entry name" value="Bact_solute-bd_prot1"/>
</dbReference>
<dbReference type="SUPFAM" id="SSF53850">
    <property type="entry name" value="Periplasmic binding protein-like II"/>
    <property type="match status" value="1"/>
</dbReference>
<accession>A0A1I0JDR0</accession>
<dbReference type="Gene3D" id="3.40.190.10">
    <property type="entry name" value="Periplasmic binding protein-like II"/>
    <property type="match status" value="1"/>
</dbReference>
<dbReference type="Pfam" id="PF13416">
    <property type="entry name" value="SBP_bac_8"/>
    <property type="match status" value="1"/>
</dbReference>
<organism evidence="2 3">
    <name type="scientific">Enterocloster clostridioformis</name>
    <dbReference type="NCBI Taxonomy" id="1531"/>
    <lineage>
        <taxon>Bacteria</taxon>
        <taxon>Bacillati</taxon>
        <taxon>Bacillota</taxon>
        <taxon>Clostridia</taxon>
        <taxon>Lachnospirales</taxon>
        <taxon>Lachnospiraceae</taxon>
        <taxon>Enterocloster</taxon>
    </lineage>
</organism>
<dbReference type="CDD" id="cd14748">
    <property type="entry name" value="PBP2_UgpB"/>
    <property type="match status" value="1"/>
</dbReference>
<feature type="chain" id="PRO_5038546024" evidence="1">
    <location>
        <begin position="21"/>
        <end position="435"/>
    </location>
</feature>
<dbReference type="PROSITE" id="PS51257">
    <property type="entry name" value="PROKAR_LIPOPROTEIN"/>
    <property type="match status" value="1"/>
</dbReference>